<evidence type="ECO:0000313" key="3">
    <source>
        <dbReference type="Proteomes" id="UP000000393"/>
    </source>
</evidence>
<gene>
    <name evidence="2" type="ordered locus">Nwat_1111</name>
</gene>
<protein>
    <submittedName>
        <fullName evidence="2">Lipoprotein, putative</fullName>
    </submittedName>
</protein>
<dbReference type="Pfam" id="PF14086">
    <property type="entry name" value="DUF4266"/>
    <property type="match status" value="1"/>
</dbReference>
<evidence type="ECO:0000259" key="1">
    <source>
        <dbReference type="Pfam" id="PF14086"/>
    </source>
</evidence>
<dbReference type="EMBL" id="CP002086">
    <property type="protein sequence ID" value="ADJ28045.1"/>
    <property type="molecule type" value="Genomic_DNA"/>
</dbReference>
<dbReference type="STRING" id="105559.Nwat_1111"/>
<dbReference type="HOGENOM" id="CLU_177704_0_1_6"/>
<accession>D8K568</accession>
<dbReference type="Proteomes" id="UP000000393">
    <property type="component" value="Chromosome"/>
</dbReference>
<organism evidence="2 3">
    <name type="scientific">Nitrosococcus watsoni (strain C-113)</name>
    <dbReference type="NCBI Taxonomy" id="105559"/>
    <lineage>
        <taxon>Bacteria</taxon>
        <taxon>Pseudomonadati</taxon>
        <taxon>Pseudomonadota</taxon>
        <taxon>Gammaproteobacteria</taxon>
        <taxon>Chromatiales</taxon>
        <taxon>Chromatiaceae</taxon>
        <taxon>Nitrosococcus</taxon>
    </lineage>
</organism>
<sequence length="84" mass="9258">MIKNRQTLIRRRIRTINTLLLLFFVLINLPGCAPVAPWERGNLAKPQMVPDPYPMQSSLRSHSYRGREAAIGGASAEGGGCGCY</sequence>
<name>D8K568_NITWC</name>
<dbReference type="KEGG" id="nwa:Nwat_1111"/>
<dbReference type="RefSeq" id="WP_013220145.1">
    <property type="nucleotide sequence ID" value="NC_014315.1"/>
</dbReference>
<keyword evidence="2" id="KW-0449">Lipoprotein</keyword>
<reference evidence="2 3" key="1">
    <citation type="submission" date="2010-06" db="EMBL/GenBank/DDBJ databases">
        <title>Complete sequence of chromosome of Nitrosococcus watsoni C-113.</title>
        <authorList>
            <consortium name="US DOE Joint Genome Institute"/>
            <person name="Lucas S."/>
            <person name="Copeland A."/>
            <person name="Lapidus A."/>
            <person name="Cheng J.-F."/>
            <person name="Bruce D."/>
            <person name="Goodwin L."/>
            <person name="Pitluck S."/>
            <person name="Malfatti S.A."/>
            <person name="Chain P.S.G."/>
            <person name="Land M."/>
            <person name="Hauser L."/>
            <person name="Kyrpides N."/>
            <person name="Ivanova N."/>
            <person name="Cambell M.A."/>
            <person name="Heidelberg J.F."/>
            <person name="Klotz M.G."/>
            <person name="Woyke T."/>
        </authorList>
    </citation>
    <scope>NUCLEOTIDE SEQUENCE [LARGE SCALE GENOMIC DNA]</scope>
    <source>
        <strain evidence="2 3">C-113</strain>
    </source>
</reference>
<dbReference type="AlphaFoldDB" id="D8K568"/>
<dbReference type="InterPro" id="IPR025362">
    <property type="entry name" value="DUF4266"/>
</dbReference>
<feature type="domain" description="DUF4266" evidence="1">
    <location>
        <begin position="35"/>
        <end position="83"/>
    </location>
</feature>
<keyword evidence="3" id="KW-1185">Reference proteome</keyword>
<evidence type="ECO:0000313" key="2">
    <source>
        <dbReference type="EMBL" id="ADJ28045.1"/>
    </source>
</evidence>
<dbReference type="OrthoDB" id="5574393at2"/>
<proteinExistence type="predicted"/>